<dbReference type="InterPro" id="IPR004161">
    <property type="entry name" value="EFTu-like_2"/>
</dbReference>
<dbReference type="NCBIfam" id="TIGR00231">
    <property type="entry name" value="small_GTP"/>
    <property type="match status" value="1"/>
</dbReference>
<keyword evidence="5 13" id="KW-0378">Hydrolase</keyword>
<dbReference type="EMBL" id="FOWZ01000002">
    <property type="protein sequence ID" value="SFP06660.1"/>
    <property type="molecule type" value="Genomic_DNA"/>
</dbReference>
<accession>A0A1I5MAX7</accession>
<dbReference type="SUPFAM" id="SSF50465">
    <property type="entry name" value="EF-Tu/eEF-1alpha/eIF2-gamma C-terminal domain"/>
    <property type="match status" value="1"/>
</dbReference>
<comment type="similarity">
    <text evidence="1 13">Belongs to the TRAFAC class translation factor GTPase superfamily. Classic translation factor GTPase family. EF-Tu/EF-1A subfamily.</text>
</comment>
<dbReference type="HAMAP" id="MF_00118_B">
    <property type="entry name" value="EF_Tu_B"/>
    <property type="match status" value="1"/>
</dbReference>
<dbReference type="NCBIfam" id="TIGR00485">
    <property type="entry name" value="EF-Tu"/>
    <property type="match status" value="1"/>
</dbReference>
<dbReference type="NCBIfam" id="NF009372">
    <property type="entry name" value="PRK12735.1"/>
    <property type="match status" value="1"/>
</dbReference>
<dbReference type="Gene3D" id="3.40.50.300">
    <property type="entry name" value="P-loop containing nucleotide triphosphate hydrolases"/>
    <property type="match status" value="1"/>
</dbReference>
<dbReference type="STRING" id="604088.SAMN04488060_1237"/>
<sequence>MAKEKFERNKPHVNVGTIGHVDHGKTTLTAAITKVLGSAVDFANIDKAPEERERGITISTAHVEYETDARHYAHVDCPGHADYVKNMITGAAQMDGAILVVNAADGPMPQTREHILLARQVGVPALVVYMNKVDQVDDEEILELVELEVRELLSSYDFDGDNIAIVKGSALAALEGRDPEIGENSIKELMDAVDANIPTPDRPVDKDFLMPIEDVFSISGRGTVVTGRVETGVVNVGDEVEIVGIKDTAKTTVTGVEMFRKLLDRGEAGDNIGALIRGVGREEVERGQVLAKPGSVTPHTEFSAEVYVLSKDEGGRHTPFFANYRPQFYFRTTDVTGEVILPEGTEMVMPGDNVTIDVKLIAPIAMDQGLRFAIREGGRTVGSGVVGSIKK</sequence>
<feature type="binding site" evidence="13">
    <location>
        <begin position="19"/>
        <end position="26"/>
    </location>
    <ligand>
        <name>GTP</name>
        <dbReference type="ChEBI" id="CHEBI:37565"/>
    </ligand>
</feature>
<dbReference type="Gene3D" id="2.40.30.10">
    <property type="entry name" value="Translation factors"/>
    <property type="match status" value="2"/>
</dbReference>
<feature type="domain" description="Tr-type G" evidence="14">
    <location>
        <begin position="10"/>
        <end position="201"/>
    </location>
</feature>
<evidence type="ECO:0000256" key="13">
    <source>
        <dbReference type="HAMAP-Rule" id="MF_00118"/>
    </source>
</evidence>
<dbReference type="EC" id="3.6.5.3" evidence="13"/>
<dbReference type="RefSeq" id="WP_090478818.1">
    <property type="nucleotide sequence ID" value="NZ_FOWZ01000002.1"/>
</dbReference>
<dbReference type="Proteomes" id="UP000199331">
    <property type="component" value="Unassembled WGS sequence"/>
</dbReference>
<comment type="subunit">
    <text evidence="11">Monomer. Heterotetramer composed of two EF-Ts.EF-Tu dimer complexes.</text>
</comment>
<dbReference type="AlphaFoldDB" id="A0A1I5MAX7"/>
<dbReference type="InterPro" id="IPR027417">
    <property type="entry name" value="P-loop_NTPase"/>
</dbReference>
<evidence type="ECO:0000259" key="14">
    <source>
        <dbReference type="PROSITE" id="PS51722"/>
    </source>
</evidence>
<dbReference type="PANTHER" id="PTHR43721">
    <property type="entry name" value="ELONGATION FACTOR TU-RELATED"/>
    <property type="match status" value="1"/>
</dbReference>
<dbReference type="InterPro" id="IPR005225">
    <property type="entry name" value="Small_GTP-bd"/>
</dbReference>
<evidence type="ECO:0000256" key="1">
    <source>
        <dbReference type="ARBA" id="ARBA00007249"/>
    </source>
</evidence>
<keyword evidence="7 13" id="KW-0648">Protein biosynthesis</keyword>
<comment type="subunit">
    <text evidence="12">(Microbial infection) Upon infection by bacteriophage Qbeta, part of the viral RNA-dependent RNA polymerase complex, the other subunits are the viral replicase catalytic subunit (AC P14647), host ribosomal protein S1 and EF-Ts.</text>
</comment>
<dbReference type="PANTHER" id="PTHR43721:SF22">
    <property type="entry name" value="ELONGATION FACTOR TU, MITOCHONDRIAL"/>
    <property type="match status" value="1"/>
</dbReference>
<dbReference type="GO" id="GO:0000287">
    <property type="term" value="F:magnesium ion binding"/>
    <property type="evidence" value="ECO:0007669"/>
    <property type="project" value="UniProtKB-UniRule"/>
</dbReference>
<dbReference type="InterPro" id="IPR009000">
    <property type="entry name" value="Transl_B-barrel_sf"/>
</dbReference>
<evidence type="ECO:0000256" key="4">
    <source>
        <dbReference type="ARBA" id="ARBA00022768"/>
    </source>
</evidence>
<evidence type="ECO:0000256" key="2">
    <source>
        <dbReference type="ARBA" id="ARBA00022723"/>
    </source>
</evidence>
<evidence type="ECO:0000313" key="15">
    <source>
        <dbReference type="EMBL" id="SFP06660.1"/>
    </source>
</evidence>
<keyword evidence="13" id="KW-0963">Cytoplasm</keyword>
<dbReference type="GO" id="GO:0003924">
    <property type="term" value="F:GTPase activity"/>
    <property type="evidence" value="ECO:0007669"/>
    <property type="project" value="UniProtKB-UniRule"/>
</dbReference>
<dbReference type="InterPro" id="IPR041709">
    <property type="entry name" value="EF-Tu_GTP-bd"/>
</dbReference>
<dbReference type="InterPro" id="IPR004160">
    <property type="entry name" value="Transl_elong_EFTu/EF1A_C"/>
</dbReference>
<evidence type="ECO:0000256" key="7">
    <source>
        <dbReference type="ARBA" id="ARBA00022917"/>
    </source>
</evidence>
<dbReference type="CDD" id="cd03707">
    <property type="entry name" value="EFTU_III"/>
    <property type="match status" value="1"/>
</dbReference>
<evidence type="ECO:0000256" key="9">
    <source>
        <dbReference type="ARBA" id="ARBA00029554"/>
    </source>
</evidence>
<reference evidence="16" key="1">
    <citation type="submission" date="2016-10" db="EMBL/GenBank/DDBJ databases">
        <authorList>
            <person name="Varghese N."/>
            <person name="Submissions S."/>
        </authorList>
    </citation>
    <scope>NUCLEOTIDE SEQUENCE [LARGE SCALE GENOMIC DNA]</scope>
    <source>
        <strain evidence="16">CGMCC 1.7715</strain>
    </source>
</reference>
<dbReference type="Pfam" id="PF00009">
    <property type="entry name" value="GTP_EFTU"/>
    <property type="match status" value="1"/>
</dbReference>
<dbReference type="SUPFAM" id="SSF52540">
    <property type="entry name" value="P-loop containing nucleoside triphosphate hydrolases"/>
    <property type="match status" value="1"/>
</dbReference>
<evidence type="ECO:0000256" key="5">
    <source>
        <dbReference type="ARBA" id="ARBA00022801"/>
    </source>
</evidence>
<comment type="subcellular location">
    <subcellularLocation>
        <location evidence="13">Cytoplasm</location>
    </subcellularLocation>
</comment>
<evidence type="ECO:0000256" key="3">
    <source>
        <dbReference type="ARBA" id="ARBA00022741"/>
    </source>
</evidence>
<dbReference type="InterPro" id="IPR009001">
    <property type="entry name" value="Transl_elong_EF1A/Init_IF2_C"/>
</dbReference>
<dbReference type="InterPro" id="IPR050055">
    <property type="entry name" value="EF-Tu_GTPase"/>
</dbReference>
<keyword evidence="6 13" id="KW-0460">Magnesium</keyword>
<dbReference type="SUPFAM" id="SSF50447">
    <property type="entry name" value="Translation proteins"/>
    <property type="match status" value="1"/>
</dbReference>
<dbReference type="GO" id="GO:0003746">
    <property type="term" value="F:translation elongation factor activity"/>
    <property type="evidence" value="ECO:0007669"/>
    <property type="project" value="UniProtKB-UniRule"/>
</dbReference>
<evidence type="ECO:0000256" key="11">
    <source>
        <dbReference type="ARBA" id="ARBA00063778"/>
    </source>
</evidence>
<evidence type="ECO:0000256" key="10">
    <source>
        <dbReference type="ARBA" id="ARBA00058140"/>
    </source>
</evidence>
<evidence type="ECO:0000256" key="8">
    <source>
        <dbReference type="ARBA" id="ARBA00023134"/>
    </source>
</evidence>
<dbReference type="CDD" id="cd01884">
    <property type="entry name" value="EF_Tu"/>
    <property type="match status" value="1"/>
</dbReference>
<dbReference type="FunFam" id="3.40.50.300:FF:000003">
    <property type="entry name" value="Elongation factor Tu"/>
    <property type="match status" value="1"/>
</dbReference>
<comment type="function">
    <text evidence="10">May play an important regulatory role in cell growth and in the bacterial response to nutrient deprivation.</text>
</comment>
<dbReference type="CDD" id="cd03697">
    <property type="entry name" value="EFTU_II"/>
    <property type="match status" value="1"/>
</dbReference>
<protein>
    <recommendedName>
        <fullName evidence="9 13">Elongation factor Tu</fullName>
        <shortName evidence="13">EF-Tu</shortName>
        <ecNumber evidence="13">3.6.5.3</ecNumber>
    </recommendedName>
</protein>
<evidence type="ECO:0000313" key="16">
    <source>
        <dbReference type="Proteomes" id="UP000199331"/>
    </source>
</evidence>
<dbReference type="InterPro" id="IPR031157">
    <property type="entry name" value="G_TR_CS"/>
</dbReference>
<dbReference type="PROSITE" id="PS00301">
    <property type="entry name" value="G_TR_1"/>
    <property type="match status" value="1"/>
</dbReference>
<dbReference type="FunFam" id="2.40.30.10:FF:000001">
    <property type="entry name" value="Elongation factor Tu"/>
    <property type="match status" value="1"/>
</dbReference>
<dbReference type="Pfam" id="PF03144">
    <property type="entry name" value="GTP_EFTU_D2"/>
    <property type="match status" value="1"/>
</dbReference>
<dbReference type="InterPro" id="IPR033720">
    <property type="entry name" value="EFTU_2"/>
</dbReference>
<dbReference type="NCBIfam" id="NF000766">
    <property type="entry name" value="PRK00049.1"/>
    <property type="match status" value="1"/>
</dbReference>
<feature type="binding site" evidence="13">
    <location>
        <begin position="131"/>
        <end position="134"/>
    </location>
    <ligand>
        <name>GTP</name>
        <dbReference type="ChEBI" id="CHEBI:37565"/>
    </ligand>
</feature>
<dbReference type="PROSITE" id="PS51722">
    <property type="entry name" value="G_TR_2"/>
    <property type="match status" value="1"/>
</dbReference>
<keyword evidence="8 13" id="KW-0342">GTP-binding</keyword>
<feature type="binding site" evidence="13">
    <location>
        <position position="26"/>
    </location>
    <ligand>
        <name>Mg(2+)</name>
        <dbReference type="ChEBI" id="CHEBI:18420"/>
    </ligand>
</feature>
<keyword evidence="16" id="KW-1185">Reference proteome</keyword>
<comment type="function">
    <text evidence="13">GTP hydrolase that promotes the GTP-dependent binding of aminoacyl-tRNA to the A-site of ribosomes during protein biosynthesis.</text>
</comment>
<name>A0A1I5MAX7_9SPHN</name>
<dbReference type="InterPro" id="IPR000795">
    <property type="entry name" value="T_Tr_GTP-bd_dom"/>
</dbReference>
<comment type="catalytic activity">
    <reaction evidence="13">
        <text>GTP + H2O = GDP + phosphate + H(+)</text>
        <dbReference type="Rhea" id="RHEA:19669"/>
        <dbReference type="ChEBI" id="CHEBI:15377"/>
        <dbReference type="ChEBI" id="CHEBI:15378"/>
        <dbReference type="ChEBI" id="CHEBI:37565"/>
        <dbReference type="ChEBI" id="CHEBI:43474"/>
        <dbReference type="ChEBI" id="CHEBI:58189"/>
        <dbReference type="EC" id="3.6.5.3"/>
    </reaction>
</comment>
<dbReference type="InterPro" id="IPR004541">
    <property type="entry name" value="Transl_elong_EFTu/EF1A_bac/org"/>
</dbReference>
<evidence type="ECO:0000256" key="12">
    <source>
        <dbReference type="ARBA" id="ARBA00064283"/>
    </source>
</evidence>
<gene>
    <name evidence="13" type="primary">tuf</name>
    <name evidence="15" type="ORF">SAMN04488060_1237</name>
</gene>
<keyword evidence="3 13" id="KW-0547">Nucleotide-binding</keyword>
<dbReference type="GO" id="GO:0005525">
    <property type="term" value="F:GTP binding"/>
    <property type="evidence" value="ECO:0007669"/>
    <property type="project" value="UniProtKB-UniRule"/>
</dbReference>
<proteinExistence type="inferred from homology"/>
<dbReference type="GO" id="GO:0005829">
    <property type="term" value="C:cytosol"/>
    <property type="evidence" value="ECO:0007669"/>
    <property type="project" value="TreeGrafter"/>
</dbReference>
<evidence type="ECO:0000256" key="6">
    <source>
        <dbReference type="ARBA" id="ARBA00022842"/>
    </source>
</evidence>
<dbReference type="Pfam" id="PF03143">
    <property type="entry name" value="GTP_EFTU_D3"/>
    <property type="match status" value="1"/>
</dbReference>
<dbReference type="OrthoDB" id="9804504at2"/>
<keyword evidence="4 13" id="KW-0251">Elongation factor</keyword>
<dbReference type="PRINTS" id="PR00315">
    <property type="entry name" value="ELONGATNFCT"/>
</dbReference>
<dbReference type="NCBIfam" id="NF009373">
    <property type="entry name" value="PRK12736.1"/>
    <property type="match status" value="1"/>
</dbReference>
<feature type="binding site" evidence="13">
    <location>
        <begin position="76"/>
        <end position="80"/>
    </location>
    <ligand>
        <name>GTP</name>
        <dbReference type="ChEBI" id="CHEBI:37565"/>
    </ligand>
</feature>
<keyword evidence="2 13" id="KW-0479">Metal-binding</keyword>
<organism evidence="15 16">
    <name type="scientific">Qipengyuania nanhaisediminis</name>
    <dbReference type="NCBI Taxonomy" id="604088"/>
    <lineage>
        <taxon>Bacteria</taxon>
        <taxon>Pseudomonadati</taxon>
        <taxon>Pseudomonadota</taxon>
        <taxon>Alphaproteobacteria</taxon>
        <taxon>Sphingomonadales</taxon>
        <taxon>Erythrobacteraceae</taxon>
        <taxon>Qipengyuania</taxon>
    </lineage>
</organism>